<dbReference type="SUPFAM" id="SSF53474">
    <property type="entry name" value="alpha/beta-Hydrolases"/>
    <property type="match status" value="1"/>
</dbReference>
<dbReference type="AlphaFoldDB" id="A0A075R1U8"/>
<sequence>MRTICYKTVNGIHLLGDFYSASKTNAPVIVYIHGGGFIFGSRKDILPEHITQYNQAGFHVFSIDYRLAPETKLPAIAEDVQDALRWVRDQAPGMLGIKPSAIAVIGSSAGGYLALLAGSKESYVKAIVSFYGYGDIRGNWASEPSPFYLQKTLVPKKLADQLITKEVLTESSIQQRFGLYLYYRQQGSWIRETTGLDPIRNQEELRLLCPIEYVNPSLPPIMLLHGETDHDVPCEESISMAERLKGAGIEHTLLTLPGEDHLFDRQPEKENVQRAFAQVLDFLYCHLT</sequence>
<evidence type="ECO:0000256" key="1">
    <source>
        <dbReference type="ARBA" id="ARBA00022801"/>
    </source>
</evidence>
<dbReference type="Pfam" id="PF20434">
    <property type="entry name" value="BD-FAE"/>
    <property type="match status" value="1"/>
</dbReference>
<proteinExistence type="predicted"/>
<evidence type="ECO:0000313" key="3">
    <source>
        <dbReference type="EMBL" id="AIG26562.1"/>
    </source>
</evidence>
<evidence type="ECO:0000259" key="2">
    <source>
        <dbReference type="Pfam" id="PF20434"/>
    </source>
</evidence>
<dbReference type="eggNOG" id="COG0657">
    <property type="taxonomic scope" value="Bacteria"/>
</dbReference>
<dbReference type="HOGENOM" id="CLU_012494_4_5_9"/>
<dbReference type="InterPro" id="IPR050300">
    <property type="entry name" value="GDXG_lipolytic_enzyme"/>
</dbReference>
<dbReference type="InterPro" id="IPR049492">
    <property type="entry name" value="BD-FAE-like_dom"/>
</dbReference>
<reference evidence="3 4" key="1">
    <citation type="journal article" date="2011" name="J. Bacteriol.">
        <title>Genome sequence of Brevibacillus laterosporus LMG 15441, a pathogen of invertebrates.</title>
        <authorList>
            <person name="Djukic M."/>
            <person name="Poehlein A."/>
            <person name="Thurmer A."/>
            <person name="Daniel R."/>
        </authorList>
    </citation>
    <scope>NUCLEOTIDE SEQUENCE [LARGE SCALE GENOMIC DNA]</scope>
    <source>
        <strain evidence="3 4">LMG 15441</strain>
    </source>
</reference>
<dbReference type="GO" id="GO:0106435">
    <property type="term" value="F:carboxylesterase activity"/>
    <property type="evidence" value="ECO:0007669"/>
    <property type="project" value="UniProtKB-EC"/>
</dbReference>
<feature type="domain" description="BD-FAE-like" evidence="2">
    <location>
        <begin position="21"/>
        <end position="244"/>
    </location>
</feature>
<dbReference type="STRING" id="1042163.BRLA_c022410"/>
<keyword evidence="1 3" id="KW-0378">Hydrolase</keyword>
<dbReference type="EMBL" id="CP007806">
    <property type="protein sequence ID" value="AIG26562.1"/>
    <property type="molecule type" value="Genomic_DNA"/>
</dbReference>
<dbReference type="Proteomes" id="UP000005850">
    <property type="component" value="Chromosome"/>
</dbReference>
<dbReference type="KEGG" id="blr:BRLA_c022410"/>
<dbReference type="EC" id="3.1.1.1" evidence="3"/>
<gene>
    <name evidence="3" type="primary">nlhH</name>
    <name evidence="3" type="ORF">BRLA_c022410</name>
</gene>
<dbReference type="InterPro" id="IPR029058">
    <property type="entry name" value="AB_hydrolase_fold"/>
</dbReference>
<dbReference type="RefSeq" id="WP_003337432.1">
    <property type="nucleotide sequence ID" value="NZ_CP007806.1"/>
</dbReference>
<protein>
    <submittedName>
        <fullName evidence="3">Carboxylesterase NlhH</fullName>
        <ecNumber evidence="3">3.1.1.1</ecNumber>
    </submittedName>
</protein>
<dbReference type="PANTHER" id="PTHR48081">
    <property type="entry name" value="AB HYDROLASE SUPERFAMILY PROTEIN C4A8.06C"/>
    <property type="match status" value="1"/>
</dbReference>
<evidence type="ECO:0000313" key="4">
    <source>
        <dbReference type="Proteomes" id="UP000005850"/>
    </source>
</evidence>
<organism evidence="3 4">
    <name type="scientific">Brevibacillus laterosporus LMG 15441</name>
    <dbReference type="NCBI Taxonomy" id="1042163"/>
    <lineage>
        <taxon>Bacteria</taxon>
        <taxon>Bacillati</taxon>
        <taxon>Bacillota</taxon>
        <taxon>Bacilli</taxon>
        <taxon>Bacillales</taxon>
        <taxon>Paenibacillaceae</taxon>
        <taxon>Brevibacillus</taxon>
    </lineage>
</organism>
<keyword evidence="4" id="KW-1185">Reference proteome</keyword>
<accession>A0A075R1U8</accession>
<name>A0A075R1U8_BRELA</name>
<dbReference type="Gene3D" id="3.40.50.1820">
    <property type="entry name" value="alpha/beta hydrolase"/>
    <property type="match status" value="1"/>
</dbReference>